<gene>
    <name evidence="2" type="ORF">EKN56_15660</name>
</gene>
<sequence>MVKIFIWIFTLVGVLLLSMAGYIGYSAYSLEGEGVKTTGTIIALNGTHPVVRFVTGEGERVTFESSLGSSSYTKQLGQDIDVVYRPDAPQQAEIDDFISQYLVSIIPGIIGLIFTLTGLIPAFIIRYRGKKKIRLLQQGRPVKALITDVDVNRTIKINGRSPFRISCQWRNTLTNQHYIFTSENIYFDPRPYIEQQEITVYINGENIKDYYVDVRFLPERV</sequence>
<reference evidence="2 3" key="1">
    <citation type="submission" date="2019-03" db="EMBL/GenBank/DDBJ databases">
        <title>Pragia sp. nov. isolated from the gut tract of Carduelis flavirostris.</title>
        <authorList>
            <person name="Ge Y."/>
        </authorList>
    </citation>
    <scope>NUCLEOTIDE SEQUENCE [LARGE SCALE GENOMIC DNA]</scope>
    <source>
        <strain evidence="2 3">CF-458</strain>
    </source>
</reference>
<keyword evidence="1" id="KW-0472">Membrane</keyword>
<proteinExistence type="predicted"/>
<feature type="transmembrane region" description="Helical" evidence="1">
    <location>
        <begin position="101"/>
        <end position="125"/>
    </location>
</feature>
<dbReference type="KEGG" id="prag:EKN56_15660"/>
<name>A0A411WNT5_9GAMM</name>
<dbReference type="Proteomes" id="UP000293154">
    <property type="component" value="Chromosome"/>
</dbReference>
<dbReference type="OrthoDB" id="2242169at2"/>
<protein>
    <submittedName>
        <fullName evidence="2">DUF3592 domain-containing protein</fullName>
    </submittedName>
</protein>
<keyword evidence="1" id="KW-0812">Transmembrane</keyword>
<evidence type="ECO:0000313" key="2">
    <source>
        <dbReference type="EMBL" id="QBH97715.1"/>
    </source>
</evidence>
<evidence type="ECO:0000313" key="3">
    <source>
        <dbReference type="Proteomes" id="UP000293154"/>
    </source>
</evidence>
<dbReference type="EMBL" id="CP034752">
    <property type="protein sequence ID" value="QBH97715.1"/>
    <property type="molecule type" value="Genomic_DNA"/>
</dbReference>
<accession>A0A411WNT5</accession>
<evidence type="ECO:0000256" key="1">
    <source>
        <dbReference type="SAM" id="Phobius"/>
    </source>
</evidence>
<keyword evidence="3" id="KW-1185">Reference proteome</keyword>
<organism evidence="2 3">
    <name type="scientific">Limnobaculum zhutongyuii</name>
    <dbReference type="NCBI Taxonomy" id="2498113"/>
    <lineage>
        <taxon>Bacteria</taxon>
        <taxon>Pseudomonadati</taxon>
        <taxon>Pseudomonadota</taxon>
        <taxon>Gammaproteobacteria</taxon>
        <taxon>Enterobacterales</taxon>
        <taxon>Budviciaceae</taxon>
        <taxon>Limnobaculum</taxon>
    </lineage>
</organism>
<keyword evidence="1" id="KW-1133">Transmembrane helix</keyword>
<dbReference type="AlphaFoldDB" id="A0A411WNT5"/>